<keyword evidence="1" id="KW-0805">Transcription regulation</keyword>
<proteinExistence type="predicted"/>
<dbReference type="GO" id="GO:0043565">
    <property type="term" value="F:sequence-specific DNA binding"/>
    <property type="evidence" value="ECO:0007669"/>
    <property type="project" value="InterPro"/>
</dbReference>
<dbReference type="InterPro" id="IPR018060">
    <property type="entry name" value="HTH_AraC"/>
</dbReference>
<sequence length="256" mass="29283">MRLGELIRVGHYHNPAGRHPIPKPIARRTYCLELMTGGRGWVQMEGQWVEVLPGALLWHQAGDYTIGRSDFEDPYRCLSLRVKVLDDAPRPVPHLTWWQNLDAVCRFADESVSLYASDRLDHAVLRDYILSRLRLQAELYLREAPRQALAPELQRVLAYVEKYYAAPLRLEALADIAQWSVPHLHARFREALGCSPHQHLIERRIEAARVQLAGTNDPIKKVAADCGFSNASALCVMFRRHTHLSPAAYRRRQVVA</sequence>
<dbReference type="PROSITE" id="PS01124">
    <property type="entry name" value="HTH_ARAC_FAMILY_2"/>
    <property type="match status" value="1"/>
</dbReference>
<dbReference type="Pfam" id="PF12833">
    <property type="entry name" value="HTH_18"/>
    <property type="match status" value="1"/>
</dbReference>
<reference evidence="5 6" key="1">
    <citation type="submission" date="2020-07" db="EMBL/GenBank/DDBJ databases">
        <authorList>
            <person name="Feng X."/>
        </authorList>
    </citation>
    <scope>NUCLEOTIDE SEQUENCE [LARGE SCALE GENOMIC DNA]</scope>
    <source>
        <strain evidence="5 6">JCM31066</strain>
    </source>
</reference>
<dbReference type="SUPFAM" id="SSF51215">
    <property type="entry name" value="Regulatory protein AraC"/>
    <property type="match status" value="1"/>
</dbReference>
<dbReference type="InterPro" id="IPR050204">
    <property type="entry name" value="AraC_XylS_family_regulators"/>
</dbReference>
<dbReference type="RefSeq" id="WP_185676560.1">
    <property type="nucleotide sequence ID" value="NZ_JACHVB010000044.1"/>
</dbReference>
<gene>
    <name evidence="5" type="ORF">H5P28_15170</name>
</gene>
<dbReference type="InterPro" id="IPR009057">
    <property type="entry name" value="Homeodomain-like_sf"/>
</dbReference>
<name>A0A842HJD7_9BACT</name>
<evidence type="ECO:0000259" key="4">
    <source>
        <dbReference type="PROSITE" id="PS01124"/>
    </source>
</evidence>
<organism evidence="5 6">
    <name type="scientific">Ruficoccus amylovorans</name>
    <dbReference type="NCBI Taxonomy" id="1804625"/>
    <lineage>
        <taxon>Bacteria</taxon>
        <taxon>Pseudomonadati</taxon>
        <taxon>Verrucomicrobiota</taxon>
        <taxon>Opitutia</taxon>
        <taxon>Puniceicoccales</taxon>
        <taxon>Cerasicoccaceae</taxon>
        <taxon>Ruficoccus</taxon>
    </lineage>
</organism>
<evidence type="ECO:0000313" key="5">
    <source>
        <dbReference type="EMBL" id="MBC2595607.1"/>
    </source>
</evidence>
<dbReference type="InterPro" id="IPR037923">
    <property type="entry name" value="HTH-like"/>
</dbReference>
<keyword evidence="2" id="KW-0238">DNA-binding</keyword>
<dbReference type="AlphaFoldDB" id="A0A842HJD7"/>
<dbReference type="GO" id="GO:0003700">
    <property type="term" value="F:DNA-binding transcription factor activity"/>
    <property type="evidence" value="ECO:0007669"/>
    <property type="project" value="InterPro"/>
</dbReference>
<dbReference type="Gene3D" id="1.10.10.60">
    <property type="entry name" value="Homeodomain-like"/>
    <property type="match status" value="1"/>
</dbReference>
<evidence type="ECO:0000256" key="1">
    <source>
        <dbReference type="ARBA" id="ARBA00023015"/>
    </source>
</evidence>
<accession>A0A842HJD7</accession>
<evidence type="ECO:0000313" key="6">
    <source>
        <dbReference type="Proteomes" id="UP000546464"/>
    </source>
</evidence>
<dbReference type="SUPFAM" id="SSF46689">
    <property type="entry name" value="Homeodomain-like"/>
    <property type="match status" value="2"/>
</dbReference>
<dbReference type="PANTHER" id="PTHR46796">
    <property type="entry name" value="HTH-TYPE TRANSCRIPTIONAL ACTIVATOR RHAS-RELATED"/>
    <property type="match status" value="1"/>
</dbReference>
<evidence type="ECO:0000256" key="2">
    <source>
        <dbReference type="ARBA" id="ARBA00023125"/>
    </source>
</evidence>
<dbReference type="SMART" id="SM00342">
    <property type="entry name" value="HTH_ARAC"/>
    <property type="match status" value="1"/>
</dbReference>
<keyword evidence="3" id="KW-0804">Transcription</keyword>
<dbReference type="EMBL" id="JACHVB010000044">
    <property type="protein sequence ID" value="MBC2595607.1"/>
    <property type="molecule type" value="Genomic_DNA"/>
</dbReference>
<evidence type="ECO:0000256" key="3">
    <source>
        <dbReference type="ARBA" id="ARBA00023163"/>
    </source>
</evidence>
<protein>
    <submittedName>
        <fullName evidence="5">Helix-turn-helix transcriptional regulator</fullName>
    </submittedName>
</protein>
<keyword evidence="6" id="KW-1185">Reference proteome</keyword>
<comment type="caution">
    <text evidence="5">The sequence shown here is derived from an EMBL/GenBank/DDBJ whole genome shotgun (WGS) entry which is preliminary data.</text>
</comment>
<dbReference type="Proteomes" id="UP000546464">
    <property type="component" value="Unassembled WGS sequence"/>
</dbReference>
<feature type="domain" description="HTH araC/xylS-type" evidence="4">
    <location>
        <begin position="154"/>
        <end position="252"/>
    </location>
</feature>